<evidence type="ECO:0000313" key="5">
    <source>
        <dbReference type="Proteomes" id="UP000824120"/>
    </source>
</evidence>
<comment type="similarity">
    <text evidence="1">Belongs to the AB hydrolase superfamily.</text>
</comment>
<gene>
    <name evidence="4" type="ORF">H5410_006544</name>
</gene>
<dbReference type="OrthoDB" id="408373at2759"/>
<proteinExistence type="inferred from homology"/>
<evidence type="ECO:0000256" key="1">
    <source>
        <dbReference type="ARBA" id="ARBA00008645"/>
    </source>
</evidence>
<dbReference type="SUPFAM" id="SSF53474">
    <property type="entry name" value="alpha/beta-Hydrolases"/>
    <property type="match status" value="1"/>
</dbReference>
<keyword evidence="2" id="KW-0378">Hydrolase</keyword>
<protein>
    <recommendedName>
        <fullName evidence="3">AB hydrolase-1 domain-containing protein</fullName>
    </recommendedName>
</protein>
<dbReference type="Proteomes" id="UP000824120">
    <property type="component" value="Chromosome 2"/>
</dbReference>
<dbReference type="InterPro" id="IPR000073">
    <property type="entry name" value="AB_hydrolase_1"/>
</dbReference>
<evidence type="ECO:0000313" key="4">
    <source>
        <dbReference type="EMBL" id="KAG5621326.1"/>
    </source>
</evidence>
<evidence type="ECO:0000256" key="2">
    <source>
        <dbReference type="ARBA" id="ARBA00022801"/>
    </source>
</evidence>
<dbReference type="InterPro" id="IPR029058">
    <property type="entry name" value="AB_hydrolase_fold"/>
</dbReference>
<dbReference type="AlphaFoldDB" id="A0A9J6A9F6"/>
<dbReference type="FunFam" id="3.40.50.1820:FF:000042">
    <property type="entry name" value="probable strigolactone esterase DAD2"/>
    <property type="match status" value="1"/>
</dbReference>
<dbReference type="PANTHER" id="PTHR43039">
    <property type="entry name" value="ESTERASE-RELATED"/>
    <property type="match status" value="1"/>
</dbReference>
<dbReference type="Pfam" id="PF00561">
    <property type="entry name" value="Abhydrolase_1"/>
    <property type="match status" value="1"/>
</dbReference>
<keyword evidence="5" id="KW-1185">Reference proteome</keyword>
<reference evidence="4 5" key="1">
    <citation type="submission" date="2020-09" db="EMBL/GenBank/DDBJ databases">
        <title>De no assembly of potato wild relative species, Solanum commersonii.</title>
        <authorList>
            <person name="Cho K."/>
        </authorList>
    </citation>
    <scope>NUCLEOTIDE SEQUENCE [LARGE SCALE GENOMIC DNA]</scope>
    <source>
        <strain evidence="4">LZ3.2</strain>
        <tissue evidence="4">Leaf</tissue>
    </source>
</reference>
<feature type="domain" description="AB hydrolase-1" evidence="3">
    <location>
        <begin position="19"/>
        <end position="252"/>
    </location>
</feature>
<accession>A0A9J6A9F6</accession>
<dbReference type="Gene3D" id="3.40.50.1820">
    <property type="entry name" value="alpha/beta hydrolase"/>
    <property type="match status" value="1"/>
</dbReference>
<dbReference type="GO" id="GO:0016787">
    <property type="term" value="F:hydrolase activity"/>
    <property type="evidence" value="ECO:0007669"/>
    <property type="project" value="UniProtKB-KW"/>
</dbReference>
<sequence>MGVVEEAHNVKVIGSGKTTVVLGHGFGTDQSVWKHLVPYLIDDYRVVLYDNMGSGPTNPNYFDFERYATLEGYAYDLLAILEELQIDSCIYLGHSLSSMTGVVASIFRPDLFSKLILLSASPRFINSDEYYGGFEKEDIDQLCQAMESNYKSWIDGFAPLVIGGDMDSVAVQEFSRTLFNMRPDISLSVFRTIFMFDLRHFLSRVTVPCHIIQSSKDLAVPVAVSEYIHRNLGGKSIVEVISTEGHLPQLSAPEVTVPVLLRHISHNITIDHQLSQ</sequence>
<evidence type="ECO:0000259" key="3">
    <source>
        <dbReference type="Pfam" id="PF00561"/>
    </source>
</evidence>
<comment type="caution">
    <text evidence="4">The sequence shown here is derived from an EMBL/GenBank/DDBJ whole genome shotgun (WGS) entry which is preliminary data.</text>
</comment>
<dbReference type="EMBL" id="JACXVP010000002">
    <property type="protein sequence ID" value="KAG5621326.1"/>
    <property type="molecule type" value="Genomic_DNA"/>
</dbReference>
<name>A0A9J6A9F6_SOLCO</name>
<organism evidence="4 5">
    <name type="scientific">Solanum commersonii</name>
    <name type="common">Commerson's wild potato</name>
    <name type="synonym">Commerson's nightshade</name>
    <dbReference type="NCBI Taxonomy" id="4109"/>
    <lineage>
        <taxon>Eukaryota</taxon>
        <taxon>Viridiplantae</taxon>
        <taxon>Streptophyta</taxon>
        <taxon>Embryophyta</taxon>
        <taxon>Tracheophyta</taxon>
        <taxon>Spermatophyta</taxon>
        <taxon>Magnoliopsida</taxon>
        <taxon>eudicotyledons</taxon>
        <taxon>Gunneridae</taxon>
        <taxon>Pentapetalae</taxon>
        <taxon>asterids</taxon>
        <taxon>lamiids</taxon>
        <taxon>Solanales</taxon>
        <taxon>Solanaceae</taxon>
        <taxon>Solanoideae</taxon>
        <taxon>Solaneae</taxon>
        <taxon>Solanum</taxon>
    </lineage>
</organism>